<feature type="signal peptide" evidence="1">
    <location>
        <begin position="1"/>
        <end position="16"/>
    </location>
</feature>
<keyword evidence="1" id="KW-0732">Signal</keyword>
<organism evidence="2">
    <name type="scientific">Anopheles marajoara</name>
    <dbReference type="NCBI Taxonomy" id="58244"/>
    <lineage>
        <taxon>Eukaryota</taxon>
        <taxon>Metazoa</taxon>
        <taxon>Ecdysozoa</taxon>
        <taxon>Arthropoda</taxon>
        <taxon>Hexapoda</taxon>
        <taxon>Insecta</taxon>
        <taxon>Pterygota</taxon>
        <taxon>Neoptera</taxon>
        <taxon>Endopterygota</taxon>
        <taxon>Diptera</taxon>
        <taxon>Nematocera</taxon>
        <taxon>Culicoidea</taxon>
        <taxon>Culicidae</taxon>
        <taxon>Anophelinae</taxon>
        <taxon>Anopheles</taxon>
    </lineage>
</organism>
<accession>A0A2M4CAV0</accession>
<dbReference type="AlphaFoldDB" id="A0A2M4CAV0"/>
<dbReference type="EMBL" id="GGFJ01013312">
    <property type="protein sequence ID" value="MBW62453.1"/>
    <property type="molecule type" value="Transcribed_RNA"/>
</dbReference>
<evidence type="ECO:0000256" key="1">
    <source>
        <dbReference type="SAM" id="SignalP"/>
    </source>
</evidence>
<feature type="chain" id="PRO_5014831128" evidence="1">
    <location>
        <begin position="17"/>
        <end position="84"/>
    </location>
</feature>
<reference evidence="2" key="1">
    <citation type="submission" date="2018-01" db="EMBL/GenBank/DDBJ databases">
        <title>An insight into the sialome of Amazonian anophelines.</title>
        <authorList>
            <person name="Ribeiro J.M."/>
            <person name="Scarpassa V."/>
            <person name="Calvo E."/>
        </authorList>
    </citation>
    <scope>NUCLEOTIDE SEQUENCE</scope>
    <source>
        <tissue evidence="2">Salivary glands</tissue>
    </source>
</reference>
<proteinExistence type="predicted"/>
<protein>
    <submittedName>
        <fullName evidence="2">Putative secreted protein</fullName>
    </submittedName>
</protein>
<sequence>MTPLAFMLSLCGAALTTTVLHIASTRKNSCICWDSSSPSLDRIIDRSPDVALSPRKFSSRLTFGCSIGTGAPILFSSFSSSVSG</sequence>
<name>A0A2M4CAV0_9DIPT</name>
<evidence type="ECO:0000313" key="2">
    <source>
        <dbReference type="EMBL" id="MBW62453.1"/>
    </source>
</evidence>